<name>A0A0A8XUD5_ARUDO</name>
<dbReference type="AlphaFoldDB" id="A0A0A8XUD5"/>
<accession>A0A0A8XUD5</accession>
<organism evidence="1">
    <name type="scientific">Arundo donax</name>
    <name type="common">Giant reed</name>
    <name type="synonym">Donax arundinaceus</name>
    <dbReference type="NCBI Taxonomy" id="35708"/>
    <lineage>
        <taxon>Eukaryota</taxon>
        <taxon>Viridiplantae</taxon>
        <taxon>Streptophyta</taxon>
        <taxon>Embryophyta</taxon>
        <taxon>Tracheophyta</taxon>
        <taxon>Spermatophyta</taxon>
        <taxon>Magnoliopsida</taxon>
        <taxon>Liliopsida</taxon>
        <taxon>Poales</taxon>
        <taxon>Poaceae</taxon>
        <taxon>PACMAD clade</taxon>
        <taxon>Arundinoideae</taxon>
        <taxon>Arundineae</taxon>
        <taxon>Arundo</taxon>
    </lineage>
</organism>
<reference evidence="1" key="1">
    <citation type="submission" date="2014-09" db="EMBL/GenBank/DDBJ databases">
        <authorList>
            <person name="Magalhaes I.L.F."/>
            <person name="Oliveira U."/>
            <person name="Santos F.R."/>
            <person name="Vidigal T.H.D.A."/>
            <person name="Brescovit A.D."/>
            <person name="Santos A.J."/>
        </authorList>
    </citation>
    <scope>NUCLEOTIDE SEQUENCE</scope>
    <source>
        <tissue evidence="1">Shoot tissue taken approximately 20 cm above the soil surface</tissue>
    </source>
</reference>
<evidence type="ECO:0000313" key="1">
    <source>
        <dbReference type="EMBL" id="JAD15322.1"/>
    </source>
</evidence>
<proteinExistence type="predicted"/>
<dbReference type="EMBL" id="GBRH01282573">
    <property type="protein sequence ID" value="JAD15322.1"/>
    <property type="molecule type" value="Transcribed_RNA"/>
</dbReference>
<reference evidence="1" key="2">
    <citation type="journal article" date="2015" name="Data Brief">
        <title>Shoot transcriptome of the giant reed, Arundo donax.</title>
        <authorList>
            <person name="Barrero R.A."/>
            <person name="Guerrero F.D."/>
            <person name="Moolhuijzen P."/>
            <person name="Goolsby J.A."/>
            <person name="Tidwell J."/>
            <person name="Bellgard S.E."/>
            <person name="Bellgard M.I."/>
        </authorList>
    </citation>
    <scope>NUCLEOTIDE SEQUENCE</scope>
    <source>
        <tissue evidence="1">Shoot tissue taken approximately 20 cm above the soil surface</tissue>
    </source>
</reference>
<protein>
    <submittedName>
        <fullName evidence="1">Uncharacterized protein</fullName>
    </submittedName>
</protein>
<sequence>MSQTLYSSNRKCFIAQTDDI</sequence>